<dbReference type="Proteomes" id="UP000650466">
    <property type="component" value="Unassembled WGS sequence"/>
</dbReference>
<organism evidence="3 4">
    <name type="scientific">Paenibacillus sedimenti</name>
    <dbReference type="NCBI Taxonomy" id="2770274"/>
    <lineage>
        <taxon>Bacteria</taxon>
        <taxon>Bacillati</taxon>
        <taxon>Bacillota</taxon>
        <taxon>Bacilli</taxon>
        <taxon>Bacillales</taxon>
        <taxon>Paenibacillaceae</taxon>
        <taxon>Paenibacillus</taxon>
    </lineage>
</organism>
<dbReference type="Pfam" id="PF00395">
    <property type="entry name" value="SLH"/>
    <property type="match status" value="3"/>
</dbReference>
<dbReference type="EMBL" id="JACVVD010000003">
    <property type="protein sequence ID" value="MBD0380872.1"/>
    <property type="molecule type" value="Genomic_DNA"/>
</dbReference>
<keyword evidence="4" id="KW-1185">Reference proteome</keyword>
<dbReference type="InterPro" id="IPR051465">
    <property type="entry name" value="Cell_Envelope_Struct_Comp"/>
</dbReference>
<evidence type="ECO:0000256" key="1">
    <source>
        <dbReference type="SAM" id="SignalP"/>
    </source>
</evidence>
<feature type="chain" id="PRO_5037065471" evidence="1">
    <location>
        <begin position="27"/>
        <end position="677"/>
    </location>
</feature>
<feature type="domain" description="SLH" evidence="2">
    <location>
        <begin position="111"/>
        <end position="173"/>
    </location>
</feature>
<comment type="caution">
    <text evidence="3">The sequence shown here is derived from an EMBL/GenBank/DDBJ whole genome shotgun (WGS) entry which is preliminary data.</text>
</comment>
<dbReference type="PANTHER" id="PTHR43308">
    <property type="entry name" value="OUTER MEMBRANE PROTEIN ALPHA-RELATED"/>
    <property type="match status" value="1"/>
</dbReference>
<sequence>MSFVKKAVATGLVVAMMMGSGTAALAQNNNNGQGSSKDSKVEIHLTFDDLQSAEWAIRYIASLASKRVFEGYEDGTFKPHNTVSRIEAITAAVRLMGLRAQAESAAEMSTKLNFKDANQIPAWAVGYVAVALENDLFSENDDMVQPQKAGDRLWATTLLVKALKLDAQAKAKMNTKLPFKDANQIPAGSVGYVAVAIEKGLVDGFEDNTFRPNQPVTRAQLAALLDRTGGHLPDQGNNTIKGTVNAAVSNNTLRITSSGSTSSYALHPDVFIYRNGAKVNASALQIGDEVKVRTFNNQIVFIEVTKAVQPIIYSGTVSAAVSNHTLTLTKAGTTSSLPLHPDVVVYRNGVKVSANDLKIGDEINIRTSDNKVIYIEVTKSVVPVSSSGTVSAAISNNVLQLTKSGIRTNYTLHPDVVIYRNGVKVNAAALRVGDEVNVRTSDNKVIFIEVTQTAQAITNSGTVSAAVSNNVLKLVKSGVNFELALHADVVIYRNGLKVNASELKVGDEVNIRTSDNKVIYIEVTKMVQPITNNGTVSAVVSNNQLKLTKSGVSTTFTLHSDVVVYRNGVKARATDLKVGDQVDIRTSDNKVIYIEVTKMIDADQPFEILGKLKGTTLNAQGEMATISIVQTINGKEQTSIYNVSASVTLSGNLSLFEEGHLIQLVGKNRVVTSIIIK</sequence>
<accession>A0A926KP24</accession>
<evidence type="ECO:0000313" key="4">
    <source>
        <dbReference type="Proteomes" id="UP000650466"/>
    </source>
</evidence>
<evidence type="ECO:0000259" key="2">
    <source>
        <dbReference type="PROSITE" id="PS51272"/>
    </source>
</evidence>
<name>A0A926KP24_9BACL</name>
<evidence type="ECO:0000313" key="3">
    <source>
        <dbReference type="EMBL" id="MBD0380872.1"/>
    </source>
</evidence>
<feature type="domain" description="SLH" evidence="2">
    <location>
        <begin position="176"/>
        <end position="239"/>
    </location>
</feature>
<dbReference type="AlphaFoldDB" id="A0A926KP24"/>
<dbReference type="PROSITE" id="PS51272">
    <property type="entry name" value="SLH"/>
    <property type="match status" value="3"/>
</dbReference>
<reference evidence="3" key="1">
    <citation type="submission" date="2020-09" db="EMBL/GenBank/DDBJ databases">
        <title>Draft Genome Sequence of Paenibacillus sp. WST5.</title>
        <authorList>
            <person name="Bao Z."/>
        </authorList>
    </citation>
    <scope>NUCLEOTIDE SEQUENCE</scope>
    <source>
        <strain evidence="3">WST5</strain>
    </source>
</reference>
<keyword evidence="1" id="KW-0732">Signal</keyword>
<dbReference type="PANTHER" id="PTHR43308:SF5">
    <property type="entry name" value="S-LAYER PROTEIN _ PEPTIDOGLYCAN ENDO-BETA-N-ACETYLGLUCOSAMINIDASE"/>
    <property type="match status" value="1"/>
</dbReference>
<protein>
    <submittedName>
        <fullName evidence="3">S-layer homology domain-containing protein</fullName>
    </submittedName>
</protein>
<dbReference type="RefSeq" id="WP_188174621.1">
    <property type="nucleotide sequence ID" value="NZ_JACVVD010000003.1"/>
</dbReference>
<feature type="signal peptide" evidence="1">
    <location>
        <begin position="1"/>
        <end position="26"/>
    </location>
</feature>
<proteinExistence type="predicted"/>
<feature type="domain" description="SLH" evidence="2">
    <location>
        <begin position="43"/>
        <end position="106"/>
    </location>
</feature>
<gene>
    <name evidence="3" type="ORF">ICC18_12145</name>
</gene>
<dbReference type="InterPro" id="IPR001119">
    <property type="entry name" value="SLH_dom"/>
</dbReference>